<dbReference type="SUPFAM" id="SSF53756">
    <property type="entry name" value="UDP-Glycosyltransferase/glycogen phosphorylase"/>
    <property type="match status" value="1"/>
</dbReference>
<dbReference type="NCBIfam" id="TIGR01426">
    <property type="entry name" value="MGT"/>
    <property type="match status" value="1"/>
</dbReference>
<dbReference type="CDD" id="cd03784">
    <property type="entry name" value="GT1_Gtf-like"/>
    <property type="match status" value="1"/>
</dbReference>
<dbReference type="EMBL" id="CP016076">
    <property type="protein sequence ID" value="APU15482.1"/>
    <property type="molecule type" value="Genomic_DNA"/>
</dbReference>
<keyword evidence="2" id="KW-0808">Transferase</keyword>
<proteinExistence type="inferred from homology"/>
<sequence>MTERRSEPDSTTAPGHDRRHIACMLYPAHGHTMPAVEVVAELVRRGNRVTCFVGDLGADDIAATGAEIVRYDVPLSVEPPLVDPTVDEIAEASLRLVVETSAACDVVAARLSDDVPDVLLCDIIFYLPGGVLAQKWDRPVARLLPVFASNEHFSLQERLSVGVDQIDFAHPAMQEVDTRLAEFRASHGLTTDDQTGFFPGDTELSLVFIPREFQFQGETFGADHAFVGPCRPRTSLLPQESRWSPPGDGLPVVLISLGTVDNDRPDFFRVCATAFEDLPWHVVMTIGDKVGEAAVGPLPPNVEVHPWIPQAEVLAHAAVFVCPGGMGSIMGSLSFGVPLVVVPRHPEQYANAERVAELGLGRLLPSDDVTGETLRTAVLAVSDSASVRDRLRDMQADIERAGGARLAADHVEELLRARGARPV</sequence>
<dbReference type="FunFam" id="3.40.50.2000:FF:000072">
    <property type="entry name" value="Glycosyl transferase"/>
    <property type="match status" value="1"/>
</dbReference>
<accession>A0AAC9LEV9</accession>
<dbReference type="Proteomes" id="UP000185511">
    <property type="component" value="Chromosome"/>
</dbReference>
<name>A0AAC9LEV9_9PSEU</name>
<dbReference type="Gene3D" id="3.40.50.2000">
    <property type="entry name" value="Glycogen Phosphorylase B"/>
    <property type="match status" value="2"/>
</dbReference>
<gene>
    <name evidence="4" type="ORF">UA74_17260</name>
</gene>
<dbReference type="InterPro" id="IPR002213">
    <property type="entry name" value="UDP_glucos_trans"/>
</dbReference>
<dbReference type="InterPro" id="IPR010610">
    <property type="entry name" value="EryCIII-like_C"/>
</dbReference>
<organism evidence="4 5">
    <name type="scientific">Actinoalloteichus fjordicus</name>
    <dbReference type="NCBI Taxonomy" id="1612552"/>
    <lineage>
        <taxon>Bacteria</taxon>
        <taxon>Bacillati</taxon>
        <taxon>Actinomycetota</taxon>
        <taxon>Actinomycetes</taxon>
        <taxon>Pseudonocardiales</taxon>
        <taxon>Pseudonocardiaceae</taxon>
        <taxon>Actinoalloteichus</taxon>
    </lineage>
</organism>
<dbReference type="AlphaFoldDB" id="A0AAC9LEV9"/>
<reference evidence="5" key="1">
    <citation type="submission" date="2016-06" db="EMBL/GenBank/DDBJ databases">
        <title>Complete genome sequence of Actinoalloteichus fjordicus DSM 46855 (=ADI127-17), type strain of the new species Actinoalloteichus fjordicus.</title>
        <authorList>
            <person name="Ruckert C."/>
            <person name="Nouioui I."/>
            <person name="Willmese J."/>
            <person name="van Wezel G."/>
            <person name="Klenk H.-P."/>
            <person name="Kalinowski J."/>
            <person name="Zotchev S.B."/>
        </authorList>
    </citation>
    <scope>NUCLEOTIDE SEQUENCE [LARGE SCALE GENOMIC DNA]</scope>
    <source>
        <strain evidence="5">ADI127-7</strain>
    </source>
</reference>
<evidence type="ECO:0000256" key="1">
    <source>
        <dbReference type="ARBA" id="ARBA00009995"/>
    </source>
</evidence>
<dbReference type="PANTHER" id="PTHR21015:SF22">
    <property type="entry name" value="GLYCOSYLTRANSFERASE"/>
    <property type="match status" value="1"/>
</dbReference>
<dbReference type="InterPro" id="IPR006326">
    <property type="entry name" value="UDPGT_MGT-like"/>
</dbReference>
<evidence type="ECO:0000256" key="2">
    <source>
        <dbReference type="ARBA" id="ARBA00022679"/>
    </source>
</evidence>
<dbReference type="Pfam" id="PF06722">
    <property type="entry name" value="EryCIII-like_C"/>
    <property type="match status" value="1"/>
</dbReference>
<dbReference type="GO" id="GO:0008194">
    <property type="term" value="F:UDP-glycosyltransferase activity"/>
    <property type="evidence" value="ECO:0007669"/>
    <property type="project" value="InterPro"/>
</dbReference>
<keyword evidence="5" id="KW-1185">Reference proteome</keyword>
<evidence type="ECO:0000259" key="3">
    <source>
        <dbReference type="Pfam" id="PF06722"/>
    </source>
</evidence>
<dbReference type="PANTHER" id="PTHR21015">
    <property type="entry name" value="UDP-N-ACETYLGLUCOSAMINE--N-ACETYLMURAMYL-(PENTAPEPTIDE) PYROPHOSPHORYL-UNDECAPRENOL N-ACETYLGLUCOSAMINE TRANSFERASE 1"/>
    <property type="match status" value="1"/>
</dbReference>
<dbReference type="GO" id="GO:0016758">
    <property type="term" value="F:hexosyltransferase activity"/>
    <property type="evidence" value="ECO:0007669"/>
    <property type="project" value="InterPro"/>
</dbReference>
<dbReference type="KEGG" id="acad:UA74_17260"/>
<dbReference type="RefSeq" id="WP_083683284.1">
    <property type="nucleotide sequence ID" value="NZ_CP016076.1"/>
</dbReference>
<protein>
    <submittedName>
        <fullName evidence="4">Glycosyltransferase, MGT family</fullName>
    </submittedName>
</protein>
<comment type="similarity">
    <text evidence="1">Belongs to the UDP-glycosyltransferase family.</text>
</comment>
<feature type="domain" description="Erythromycin biosynthesis protein CIII-like C-terminal" evidence="3">
    <location>
        <begin position="281"/>
        <end position="397"/>
    </location>
</feature>
<evidence type="ECO:0000313" key="5">
    <source>
        <dbReference type="Proteomes" id="UP000185511"/>
    </source>
</evidence>
<evidence type="ECO:0000313" key="4">
    <source>
        <dbReference type="EMBL" id="APU15482.1"/>
    </source>
</evidence>